<dbReference type="GO" id="GO:0000725">
    <property type="term" value="P:recombinational repair"/>
    <property type="evidence" value="ECO:0007669"/>
    <property type="project" value="TreeGrafter"/>
</dbReference>
<dbReference type="GO" id="GO:0003887">
    <property type="term" value="F:DNA-directed DNA polymerase activity"/>
    <property type="evidence" value="ECO:0007669"/>
    <property type="project" value="InterPro"/>
</dbReference>
<comment type="catalytic activity">
    <reaction evidence="11">
        <text>ATP + H2O = ADP + phosphate + H(+)</text>
        <dbReference type="Rhea" id="RHEA:13065"/>
        <dbReference type="ChEBI" id="CHEBI:15377"/>
        <dbReference type="ChEBI" id="CHEBI:15378"/>
        <dbReference type="ChEBI" id="CHEBI:30616"/>
        <dbReference type="ChEBI" id="CHEBI:43474"/>
        <dbReference type="ChEBI" id="CHEBI:456216"/>
        <dbReference type="EC" id="5.6.2.4"/>
    </reaction>
</comment>
<dbReference type="Gene3D" id="3.30.420.10">
    <property type="entry name" value="Ribonuclease H-like superfamily/Ribonuclease H"/>
    <property type="match status" value="1"/>
</dbReference>
<evidence type="ECO:0000256" key="3">
    <source>
        <dbReference type="ARBA" id="ARBA00022801"/>
    </source>
</evidence>
<dbReference type="Proteomes" id="UP000005337">
    <property type="component" value="Unassembled WGS sequence"/>
</dbReference>
<dbReference type="EMBL" id="ABDW01000001">
    <property type="protein sequence ID" value="EDT16768.1"/>
    <property type="molecule type" value="Genomic_DNA"/>
</dbReference>
<dbReference type="PANTHER" id="PTHR11070">
    <property type="entry name" value="UVRD / RECB / PCRA DNA HELICASE FAMILY MEMBER"/>
    <property type="match status" value="1"/>
</dbReference>
<protein>
    <recommendedName>
        <fullName evidence="10">DNA 3'-5' helicase</fullName>
        <ecNumber evidence="10">5.6.2.4</ecNumber>
    </recommendedName>
</protein>
<evidence type="ECO:0000256" key="2">
    <source>
        <dbReference type="ARBA" id="ARBA00022741"/>
    </source>
</evidence>
<dbReference type="EC" id="5.6.2.4" evidence="10"/>
<dbReference type="Pfam" id="PF00929">
    <property type="entry name" value="RNase_T"/>
    <property type="match status" value="1"/>
</dbReference>
<evidence type="ECO:0000259" key="13">
    <source>
        <dbReference type="PROSITE" id="PS51198"/>
    </source>
</evidence>
<evidence type="ECO:0000313" key="16">
    <source>
        <dbReference type="Proteomes" id="UP000005337"/>
    </source>
</evidence>
<dbReference type="InterPro" id="IPR014017">
    <property type="entry name" value="DNA_helicase_UvrD-like_C"/>
</dbReference>
<dbReference type="GO" id="GO:0043138">
    <property type="term" value="F:3'-5' DNA helicase activity"/>
    <property type="evidence" value="ECO:0007669"/>
    <property type="project" value="UniProtKB-EC"/>
</dbReference>
<dbReference type="GO" id="GO:0033202">
    <property type="term" value="C:DNA helicase complex"/>
    <property type="evidence" value="ECO:0007669"/>
    <property type="project" value="TreeGrafter"/>
</dbReference>
<evidence type="ECO:0000256" key="12">
    <source>
        <dbReference type="PROSITE-ProRule" id="PRU00560"/>
    </source>
</evidence>
<evidence type="ECO:0000256" key="8">
    <source>
        <dbReference type="ARBA" id="ARBA00023235"/>
    </source>
</evidence>
<organism evidence="15 16">
    <name type="scientific">Clostridium perfringens E str. JGS1987</name>
    <dbReference type="NCBI Taxonomy" id="451755"/>
    <lineage>
        <taxon>Bacteria</taxon>
        <taxon>Bacillati</taxon>
        <taxon>Bacillota</taxon>
        <taxon>Clostridia</taxon>
        <taxon>Eubacteriales</taxon>
        <taxon>Clostridiaceae</taxon>
        <taxon>Clostridium</taxon>
    </lineage>
</organism>
<keyword evidence="6 12" id="KW-0067">ATP-binding</keyword>
<dbReference type="InterPro" id="IPR014016">
    <property type="entry name" value="UvrD-like_ATP-bd"/>
</dbReference>
<keyword evidence="4 12" id="KW-0347">Helicase</keyword>
<dbReference type="InterPro" id="IPR013520">
    <property type="entry name" value="Ribonucl_H"/>
</dbReference>
<dbReference type="FunFam" id="3.30.420.10:FF:000045">
    <property type="entry name" value="3'-5' exonuclease DinG"/>
    <property type="match status" value="1"/>
</dbReference>
<gene>
    <name evidence="15" type="ORF">AC3_0542</name>
</gene>
<dbReference type="CDD" id="cd06127">
    <property type="entry name" value="DEDDh"/>
    <property type="match status" value="1"/>
</dbReference>
<dbReference type="AlphaFoldDB" id="B1BNN7"/>
<dbReference type="Gene3D" id="3.40.50.300">
    <property type="entry name" value="P-loop containing nucleotide triphosphate hydrolases"/>
    <property type="match status" value="2"/>
</dbReference>
<dbReference type="Gene3D" id="3.30.160.800">
    <property type="match status" value="1"/>
</dbReference>
<keyword evidence="5 15" id="KW-0540">Nuclease</keyword>
<evidence type="ECO:0000256" key="9">
    <source>
        <dbReference type="ARBA" id="ARBA00034617"/>
    </source>
</evidence>
<dbReference type="InterPro" id="IPR027417">
    <property type="entry name" value="P-loop_NTPase"/>
</dbReference>
<accession>B1BNN7</accession>
<dbReference type="GO" id="GO:0004527">
    <property type="term" value="F:exonuclease activity"/>
    <property type="evidence" value="ECO:0007669"/>
    <property type="project" value="UniProtKB-KW"/>
</dbReference>
<proteinExistence type="inferred from homology"/>
<comment type="caution">
    <text evidence="15">The sequence shown here is derived from an EMBL/GenBank/DDBJ whole genome shotgun (WGS) entry which is preliminary data.</text>
</comment>
<keyword evidence="3 12" id="KW-0378">Hydrolase</keyword>
<sequence>MERKAVMINLNEEQQKVVNEQKNNIILLASAGTGKTNTLAERITSIIKNGNSKPSEILCITFTNKACKEMSDRVMKIVGGEAKDITIRTFHSFCFDVVRTYAKRNTDIFSDFTIFDEDDCREVISKLSYYYATSNLMATNMQIQKVIDFIKVERARIETLEDRVLDEYKTVIDEIFKFREEKINQVCTNKGNLNLNLKNYIKFHGHELVTLYDSRLRDDHALDFNDLIILTKELFKDEKVVRALKNKFKYINIDEVQDTSIIEYSIIEKIFEGNNVLICGDFFQTIYSWRGSDPEMIFNKFKEKYNPVEIVFSKNYRATKNLNKASLEFLNNAFSSKVSTMYKDGILAESKEDGEKILLKETRGLREEARFIFDYVNKLCKNGEDLKRVCVLTRDNNYNIGLSEELYQIGGYEGADFEFILVDQFKFFRRQEVKDILAFLKLIANRYDSLSLKRIVNRLPTGIGMRTLEAIESYKYKEVGIRLADYIDPLVLKYGEKFSLLINEFEKENIIVFDVESTGVDVTEDEIIQIAAIKLNKNGEVVDKFEKFLKNKKSVKDSYYVHGFSDEMLQRIGEDKEKVLKEFVEYSKDSIIVGHNVQYDINILCSELERSNLGKPKFKTFYDTLDIYRRFYPGNINYKLENLSKVYDTKHKPSHDAMDDIIATGELLVRAINEKIRETSMERMALMSKHLKAFTAISKKLNELFKIAESKRPYELVACVMNGFNIKSMYAGDENKEKLNRLRDLYALFRDLDDKSKGNRDALLDIIRITGLSNGELESLIINRTKKPRIPIITVHQAKGLEFDTVFLAGIQNNTFPSYMSIKEGNLAEEKRVFYVAITRAKKRLVITYNSQGKYGHRNEISQFINYIPKEFFKII</sequence>
<dbReference type="InterPro" id="IPR000212">
    <property type="entry name" value="DNA_helicase_UvrD/REP"/>
</dbReference>
<dbReference type="PROSITE" id="PS51198">
    <property type="entry name" value="UVRD_HELICASE_ATP_BIND"/>
    <property type="match status" value="1"/>
</dbReference>
<dbReference type="InterPro" id="IPR012337">
    <property type="entry name" value="RNaseH-like_sf"/>
</dbReference>
<dbReference type="CDD" id="cd17932">
    <property type="entry name" value="DEXQc_UvrD"/>
    <property type="match status" value="1"/>
</dbReference>
<comment type="similarity">
    <text evidence="1">Belongs to the helicase family. UvrD subfamily.</text>
</comment>
<dbReference type="GO" id="GO:0005524">
    <property type="term" value="F:ATP binding"/>
    <property type="evidence" value="ECO:0007669"/>
    <property type="project" value="UniProtKB-UniRule"/>
</dbReference>
<keyword evidence="5 15" id="KW-0269">Exonuclease</keyword>
<dbReference type="SUPFAM" id="SSF53098">
    <property type="entry name" value="Ribonuclease H-like"/>
    <property type="match status" value="1"/>
</dbReference>
<comment type="catalytic activity">
    <reaction evidence="9">
        <text>Couples ATP hydrolysis with the unwinding of duplex DNA by translocating in the 3'-5' direction.</text>
        <dbReference type="EC" id="5.6.2.4"/>
    </reaction>
</comment>
<dbReference type="SUPFAM" id="SSF52540">
    <property type="entry name" value="P-loop containing nucleoside triphosphate hydrolases"/>
    <property type="match status" value="1"/>
</dbReference>
<evidence type="ECO:0000313" key="15">
    <source>
        <dbReference type="EMBL" id="EDT16768.1"/>
    </source>
</evidence>
<dbReference type="GO" id="GO:0003677">
    <property type="term" value="F:DNA binding"/>
    <property type="evidence" value="ECO:0007669"/>
    <property type="project" value="UniProtKB-KW"/>
</dbReference>
<dbReference type="Gene3D" id="1.10.486.10">
    <property type="entry name" value="PCRA, domain 4"/>
    <property type="match status" value="1"/>
</dbReference>
<evidence type="ECO:0000256" key="11">
    <source>
        <dbReference type="ARBA" id="ARBA00048988"/>
    </source>
</evidence>
<dbReference type="PROSITE" id="PS51217">
    <property type="entry name" value="UVRD_HELICASE_CTER"/>
    <property type="match status" value="1"/>
</dbReference>
<dbReference type="Pfam" id="PF13361">
    <property type="entry name" value="UvrD_C"/>
    <property type="match status" value="1"/>
</dbReference>
<evidence type="ECO:0000256" key="4">
    <source>
        <dbReference type="ARBA" id="ARBA00022806"/>
    </source>
</evidence>
<dbReference type="Pfam" id="PF00580">
    <property type="entry name" value="UvrD-helicase"/>
    <property type="match status" value="1"/>
</dbReference>
<dbReference type="GO" id="GO:0005829">
    <property type="term" value="C:cytosol"/>
    <property type="evidence" value="ECO:0007669"/>
    <property type="project" value="TreeGrafter"/>
</dbReference>
<dbReference type="GO" id="GO:0016887">
    <property type="term" value="F:ATP hydrolysis activity"/>
    <property type="evidence" value="ECO:0007669"/>
    <property type="project" value="RHEA"/>
</dbReference>
<dbReference type="SMART" id="SM00479">
    <property type="entry name" value="EXOIII"/>
    <property type="match status" value="1"/>
</dbReference>
<keyword evidence="2 12" id="KW-0547">Nucleotide-binding</keyword>
<evidence type="ECO:0000256" key="10">
    <source>
        <dbReference type="ARBA" id="ARBA00034808"/>
    </source>
</evidence>
<keyword evidence="7" id="KW-0238">DNA-binding</keyword>
<dbReference type="InterPro" id="IPR013986">
    <property type="entry name" value="DExx_box_DNA_helicase_dom_sf"/>
</dbReference>
<feature type="domain" description="UvrD-like helicase C-terminal" evidence="14">
    <location>
        <begin position="325"/>
        <end position="800"/>
    </location>
</feature>
<dbReference type="PANTHER" id="PTHR11070:SF2">
    <property type="entry name" value="ATP-DEPENDENT DNA HELICASE SRS2"/>
    <property type="match status" value="1"/>
</dbReference>
<evidence type="ECO:0000256" key="7">
    <source>
        <dbReference type="ARBA" id="ARBA00023125"/>
    </source>
</evidence>
<dbReference type="InterPro" id="IPR006054">
    <property type="entry name" value="DnaQ"/>
</dbReference>
<feature type="domain" description="UvrD-like helicase ATP-binding" evidence="13">
    <location>
        <begin position="8"/>
        <end position="319"/>
    </location>
</feature>
<dbReference type="NCBIfam" id="TIGR00573">
    <property type="entry name" value="dnaq"/>
    <property type="match status" value="1"/>
</dbReference>
<evidence type="ECO:0000256" key="5">
    <source>
        <dbReference type="ARBA" id="ARBA00022839"/>
    </source>
</evidence>
<name>B1BNN7_CLOPF</name>
<feature type="binding site" evidence="12">
    <location>
        <begin position="29"/>
        <end position="36"/>
    </location>
    <ligand>
        <name>ATP</name>
        <dbReference type="ChEBI" id="CHEBI:30616"/>
    </ligand>
</feature>
<evidence type="ECO:0000256" key="1">
    <source>
        <dbReference type="ARBA" id="ARBA00009922"/>
    </source>
</evidence>
<reference evidence="15 16" key="1">
    <citation type="submission" date="2007-07" db="EMBL/GenBank/DDBJ databases">
        <title>Annotation of Clostridium perfringens E str. JGS1987.</title>
        <authorList>
            <person name="Paulsen I."/>
            <person name="Sebastian Y."/>
        </authorList>
    </citation>
    <scope>NUCLEOTIDE SEQUENCE [LARGE SCALE GENOMIC DNA]</scope>
    <source>
        <strain evidence="16">E str. JGS1987</strain>
    </source>
</reference>
<dbReference type="Gene3D" id="1.10.10.160">
    <property type="match status" value="1"/>
</dbReference>
<dbReference type="InterPro" id="IPR036397">
    <property type="entry name" value="RNaseH_sf"/>
</dbReference>
<keyword evidence="8" id="KW-0413">Isomerase</keyword>
<evidence type="ECO:0000256" key="6">
    <source>
        <dbReference type="ARBA" id="ARBA00022840"/>
    </source>
</evidence>
<evidence type="ECO:0000259" key="14">
    <source>
        <dbReference type="PROSITE" id="PS51217"/>
    </source>
</evidence>
<dbReference type="GO" id="GO:0006260">
    <property type="term" value="P:DNA replication"/>
    <property type="evidence" value="ECO:0007669"/>
    <property type="project" value="InterPro"/>
</dbReference>